<dbReference type="InterPro" id="IPR022329">
    <property type="entry name" value="TNFR_25"/>
</dbReference>
<dbReference type="SMART" id="SM00005">
    <property type="entry name" value="DEATH"/>
    <property type="match status" value="1"/>
</dbReference>
<reference evidence="5" key="1">
    <citation type="submission" date="2025-08" db="UniProtKB">
        <authorList>
            <consortium name="RefSeq"/>
        </authorList>
    </citation>
    <scope>IDENTIFICATION</scope>
    <source>
        <tissue evidence="5">Liver</tissue>
    </source>
</reference>
<keyword evidence="2" id="KW-0732">Signal</keyword>
<feature type="chain" id="PRO_5039907320" evidence="2">
    <location>
        <begin position="16"/>
        <end position="234"/>
    </location>
</feature>
<gene>
    <name evidence="5" type="primary">LOC103065041</name>
</gene>
<feature type="non-terminal residue" evidence="5">
    <location>
        <position position="1"/>
    </location>
</feature>
<evidence type="ECO:0000259" key="3">
    <source>
        <dbReference type="PROSITE" id="PS50017"/>
    </source>
</evidence>
<dbReference type="PANTHER" id="PTHR47220">
    <property type="entry name" value="TUMOR NECROSIS FACTOR RECEPTOR SUPERFAMILY MEMBER 25"/>
    <property type="match status" value="1"/>
</dbReference>
<proteinExistence type="predicted"/>
<dbReference type="InterPro" id="IPR000488">
    <property type="entry name" value="Death_dom"/>
</dbReference>
<feature type="domain" description="Death" evidence="3">
    <location>
        <begin position="140"/>
        <end position="221"/>
    </location>
</feature>
<dbReference type="Pfam" id="PF00531">
    <property type="entry name" value="Death"/>
    <property type="match status" value="1"/>
</dbReference>
<dbReference type="RefSeq" id="XP_025031690.1">
    <property type="nucleotide sequence ID" value="XM_025175922.1"/>
</dbReference>
<dbReference type="PROSITE" id="PS50017">
    <property type="entry name" value="DEATH_DOMAIN"/>
    <property type="match status" value="1"/>
</dbReference>
<protein>
    <submittedName>
        <fullName evidence="5">Tumor necrosis factor receptor superfamily member 1A</fullName>
    </submittedName>
</protein>
<dbReference type="Proteomes" id="UP000695026">
    <property type="component" value="Unplaced"/>
</dbReference>
<dbReference type="InterPro" id="IPR011029">
    <property type="entry name" value="DEATH-like_dom_sf"/>
</dbReference>
<dbReference type="Gene3D" id="1.10.533.10">
    <property type="entry name" value="Death Domain, Fas"/>
    <property type="match status" value="1"/>
</dbReference>
<dbReference type="GeneID" id="103065041"/>
<organism evidence="4 5">
    <name type="scientific">Python bivittatus</name>
    <name type="common">Burmese python</name>
    <name type="synonym">Python molurus bivittatus</name>
    <dbReference type="NCBI Taxonomy" id="176946"/>
    <lineage>
        <taxon>Eukaryota</taxon>
        <taxon>Metazoa</taxon>
        <taxon>Chordata</taxon>
        <taxon>Craniata</taxon>
        <taxon>Vertebrata</taxon>
        <taxon>Euteleostomi</taxon>
        <taxon>Lepidosauria</taxon>
        <taxon>Squamata</taxon>
        <taxon>Bifurcata</taxon>
        <taxon>Unidentata</taxon>
        <taxon>Episquamata</taxon>
        <taxon>Toxicofera</taxon>
        <taxon>Serpentes</taxon>
        <taxon>Henophidia</taxon>
        <taxon>Pythonidae</taxon>
        <taxon>Python</taxon>
    </lineage>
</organism>
<dbReference type="SUPFAM" id="SSF47986">
    <property type="entry name" value="DEATH domain"/>
    <property type="match status" value="1"/>
</dbReference>
<dbReference type="PANTHER" id="PTHR47220:SF1">
    <property type="entry name" value="TUMOR NECROSIS FACTOR RECEPTOR SUPERFAMILY MEMBER 25"/>
    <property type="match status" value="1"/>
</dbReference>
<keyword evidence="5" id="KW-0675">Receptor</keyword>
<sequence>LAACGCFFLLGGALALCYKKKAMTSARDQPLPAPDLYIAKPHFAVTKRSAWLISTPRPAPAPSSDIVSSPPRPSATVTGPGVPPACRAPDRGCWTCRGPHSHRHAALIPCCFPGSPVPSLPETALLVDKVPAHHRSLQQGRKLYTVINAVPVRRWKEFVRGLGLQDGEIELVELEHSQFREQQYEMLKRWCQRRGASVDAVLATLEAMQLGGCAQELREQLEVEPLQGAALQLG</sequence>
<accession>A0A9F5IU43</accession>
<dbReference type="GO" id="GO:0005886">
    <property type="term" value="C:plasma membrane"/>
    <property type="evidence" value="ECO:0007669"/>
    <property type="project" value="TreeGrafter"/>
</dbReference>
<evidence type="ECO:0000313" key="5">
    <source>
        <dbReference type="RefSeq" id="XP_025031690.1"/>
    </source>
</evidence>
<dbReference type="KEGG" id="pbi:103065041"/>
<feature type="signal peptide" evidence="2">
    <location>
        <begin position="1"/>
        <end position="15"/>
    </location>
</feature>
<evidence type="ECO:0000256" key="2">
    <source>
        <dbReference type="SAM" id="SignalP"/>
    </source>
</evidence>
<name>A0A9F5IU43_PYTBI</name>
<dbReference type="GO" id="GO:0007165">
    <property type="term" value="P:signal transduction"/>
    <property type="evidence" value="ECO:0007669"/>
    <property type="project" value="InterPro"/>
</dbReference>
<keyword evidence="4" id="KW-1185">Reference proteome</keyword>
<evidence type="ECO:0000256" key="1">
    <source>
        <dbReference type="SAM" id="MobiDB-lite"/>
    </source>
</evidence>
<feature type="region of interest" description="Disordered" evidence="1">
    <location>
        <begin position="59"/>
        <end position="82"/>
    </location>
</feature>
<dbReference type="AlphaFoldDB" id="A0A9F5IU43"/>
<dbReference type="OrthoDB" id="9940478at2759"/>
<evidence type="ECO:0000313" key="4">
    <source>
        <dbReference type="Proteomes" id="UP000695026"/>
    </source>
</evidence>